<protein>
    <submittedName>
        <fullName evidence="2">Uncharacterized protein</fullName>
    </submittedName>
</protein>
<evidence type="ECO:0000313" key="3">
    <source>
        <dbReference type="Proteomes" id="UP001259832"/>
    </source>
</evidence>
<dbReference type="EMBL" id="JASMQC010000026">
    <property type="protein sequence ID" value="KAK1934123.1"/>
    <property type="molecule type" value="Genomic_DNA"/>
</dbReference>
<dbReference type="AlphaFoldDB" id="A0AAD9G953"/>
<sequence length="133" mass="15004">MASKTAQALEIFIEREYFHENGSLLTYMEEEEFQDYFDTEWDEQDAAATSCSRRSSVEAICSSCTVEDAFSVLGVCTTPTSPKKTTPRRMSNPLQMSIEEPRTSDSMPTLYRPSVLGLTSIIGDPRRRAQSTR</sequence>
<feature type="region of interest" description="Disordered" evidence="1">
    <location>
        <begin position="78"/>
        <end position="111"/>
    </location>
</feature>
<dbReference type="Proteomes" id="UP001259832">
    <property type="component" value="Unassembled WGS sequence"/>
</dbReference>
<evidence type="ECO:0000313" key="2">
    <source>
        <dbReference type="EMBL" id="KAK1934123.1"/>
    </source>
</evidence>
<evidence type="ECO:0000256" key="1">
    <source>
        <dbReference type="SAM" id="MobiDB-lite"/>
    </source>
</evidence>
<keyword evidence="3" id="KW-1185">Reference proteome</keyword>
<reference evidence="2" key="1">
    <citation type="submission" date="2023-08" db="EMBL/GenBank/DDBJ databases">
        <title>Reference Genome Resource for the Citrus Pathogen Phytophthora citrophthora.</title>
        <authorList>
            <person name="Moller H."/>
            <person name="Coetzee B."/>
            <person name="Rose L.J."/>
            <person name="Van Niekerk J.M."/>
        </authorList>
    </citation>
    <scope>NUCLEOTIDE SEQUENCE</scope>
    <source>
        <strain evidence="2">STE-U-9442</strain>
    </source>
</reference>
<proteinExistence type="predicted"/>
<accession>A0AAD9G953</accession>
<organism evidence="2 3">
    <name type="scientific">Phytophthora citrophthora</name>
    <dbReference type="NCBI Taxonomy" id="4793"/>
    <lineage>
        <taxon>Eukaryota</taxon>
        <taxon>Sar</taxon>
        <taxon>Stramenopiles</taxon>
        <taxon>Oomycota</taxon>
        <taxon>Peronosporomycetes</taxon>
        <taxon>Peronosporales</taxon>
        <taxon>Peronosporaceae</taxon>
        <taxon>Phytophthora</taxon>
    </lineage>
</organism>
<comment type="caution">
    <text evidence="2">The sequence shown here is derived from an EMBL/GenBank/DDBJ whole genome shotgun (WGS) entry which is preliminary data.</text>
</comment>
<gene>
    <name evidence="2" type="ORF">P3T76_011326</name>
</gene>
<name>A0AAD9G953_9STRA</name>